<dbReference type="PANTHER" id="PTHR23507">
    <property type="entry name" value="ZGC:174356"/>
    <property type="match status" value="1"/>
</dbReference>
<feature type="transmembrane region" description="Helical" evidence="5">
    <location>
        <begin position="508"/>
        <end position="528"/>
    </location>
</feature>
<dbReference type="GO" id="GO:0016020">
    <property type="term" value="C:membrane"/>
    <property type="evidence" value="ECO:0007669"/>
    <property type="project" value="UniProtKB-SubCell"/>
</dbReference>
<dbReference type="Proteomes" id="UP000095728">
    <property type="component" value="Unassembled WGS sequence"/>
</dbReference>
<reference evidence="7" key="1">
    <citation type="journal article" date="2016" name="Genome Announc.">
        <title>Genome sequences of three species of Hanseniaspora isolated from spontaneous wine fermentations.</title>
        <authorList>
            <person name="Sternes P.R."/>
            <person name="Lee D."/>
            <person name="Kutyna D.R."/>
            <person name="Borneman A.R."/>
        </authorList>
    </citation>
    <scope>NUCLEOTIDE SEQUENCE [LARGE SCALE GENOMIC DNA]</scope>
    <source>
        <strain evidence="7">AWRI3579</strain>
    </source>
</reference>
<gene>
    <name evidence="6" type="ORF">AWRI3579_g313</name>
</gene>
<dbReference type="SUPFAM" id="SSF103473">
    <property type="entry name" value="MFS general substrate transporter"/>
    <property type="match status" value="1"/>
</dbReference>
<dbReference type="Pfam" id="PF07690">
    <property type="entry name" value="MFS_1"/>
    <property type="match status" value="1"/>
</dbReference>
<feature type="transmembrane region" description="Helical" evidence="5">
    <location>
        <begin position="339"/>
        <end position="365"/>
    </location>
</feature>
<organism evidence="6 7">
    <name type="scientific">Hanseniaspora osmophila</name>
    <dbReference type="NCBI Taxonomy" id="56408"/>
    <lineage>
        <taxon>Eukaryota</taxon>
        <taxon>Fungi</taxon>
        <taxon>Dikarya</taxon>
        <taxon>Ascomycota</taxon>
        <taxon>Saccharomycotina</taxon>
        <taxon>Saccharomycetes</taxon>
        <taxon>Saccharomycodales</taxon>
        <taxon>Saccharomycodaceae</taxon>
        <taxon>Hanseniaspora</taxon>
    </lineage>
</organism>
<comment type="caution">
    <text evidence="6">The sequence shown here is derived from an EMBL/GenBank/DDBJ whole genome shotgun (WGS) entry which is preliminary data.</text>
</comment>
<feature type="transmembrane region" description="Helical" evidence="5">
    <location>
        <begin position="146"/>
        <end position="168"/>
    </location>
</feature>
<feature type="transmembrane region" description="Helical" evidence="5">
    <location>
        <begin position="446"/>
        <end position="467"/>
    </location>
</feature>
<dbReference type="InterPro" id="IPR011701">
    <property type="entry name" value="MFS"/>
</dbReference>
<evidence type="ECO:0000313" key="7">
    <source>
        <dbReference type="Proteomes" id="UP000095728"/>
    </source>
</evidence>
<dbReference type="AlphaFoldDB" id="A0A1E5RVR3"/>
<proteinExistence type="predicted"/>
<keyword evidence="2 5" id="KW-0812">Transmembrane</keyword>
<feature type="transmembrane region" description="Helical" evidence="5">
    <location>
        <begin position="212"/>
        <end position="233"/>
    </location>
</feature>
<comment type="subcellular location">
    <subcellularLocation>
        <location evidence="1">Membrane</location>
        <topology evidence="1">Multi-pass membrane protein</topology>
    </subcellularLocation>
</comment>
<evidence type="ECO:0000256" key="2">
    <source>
        <dbReference type="ARBA" id="ARBA00022692"/>
    </source>
</evidence>
<dbReference type="InterPro" id="IPR036259">
    <property type="entry name" value="MFS_trans_sf"/>
</dbReference>
<dbReference type="OrthoDB" id="3026777at2759"/>
<feature type="transmembrane region" description="Helical" evidence="5">
    <location>
        <begin position="479"/>
        <end position="502"/>
    </location>
</feature>
<dbReference type="InParanoid" id="A0A1E5RVR3"/>
<keyword evidence="3 5" id="KW-1133">Transmembrane helix</keyword>
<accession>A0A1E5RVR3</accession>
<evidence type="ECO:0000256" key="1">
    <source>
        <dbReference type="ARBA" id="ARBA00004141"/>
    </source>
</evidence>
<dbReference type="EMBL" id="LPNM01000003">
    <property type="protein sequence ID" value="OEJ90926.1"/>
    <property type="molecule type" value="Genomic_DNA"/>
</dbReference>
<dbReference type="PANTHER" id="PTHR23507:SF1">
    <property type="entry name" value="FI18259P1-RELATED"/>
    <property type="match status" value="1"/>
</dbReference>
<evidence type="ECO:0000313" key="6">
    <source>
        <dbReference type="EMBL" id="OEJ90926.1"/>
    </source>
</evidence>
<feature type="transmembrane region" description="Helical" evidence="5">
    <location>
        <begin position="245"/>
        <end position="264"/>
    </location>
</feature>
<protein>
    <submittedName>
        <fullName evidence="6">Putative membrane protein</fullName>
    </submittedName>
</protein>
<feature type="transmembrane region" description="Helical" evidence="5">
    <location>
        <begin position="114"/>
        <end position="134"/>
    </location>
</feature>
<feature type="transmembrane region" description="Helical" evidence="5">
    <location>
        <begin position="419"/>
        <end position="440"/>
    </location>
</feature>
<feature type="transmembrane region" description="Helical" evidence="5">
    <location>
        <begin position="377"/>
        <end position="398"/>
    </location>
</feature>
<feature type="transmembrane region" description="Helical" evidence="5">
    <location>
        <begin position="180"/>
        <end position="200"/>
    </location>
</feature>
<keyword evidence="4 5" id="KW-0472">Membrane</keyword>
<keyword evidence="7" id="KW-1185">Reference proteome</keyword>
<evidence type="ECO:0000256" key="5">
    <source>
        <dbReference type="SAM" id="Phobius"/>
    </source>
</evidence>
<dbReference type="GO" id="GO:0022857">
    <property type="term" value="F:transmembrane transporter activity"/>
    <property type="evidence" value="ECO:0007669"/>
    <property type="project" value="InterPro"/>
</dbReference>
<evidence type="ECO:0000256" key="3">
    <source>
        <dbReference type="ARBA" id="ARBA00022989"/>
    </source>
</evidence>
<sequence length="547" mass="61285">MTIPKSSTESCGLKPNMDIVSDYSSLTSPENEIAILEEQDTERTRFRSLFSSAKYKSVAKKLSFNIKPNVYMLIVLLAIRSVGETISLAPSVELTKQKIINAFPDSAESGEKEFLRIQVINGLITCIVGMVVCSKYGIASDHHGRVFVMKICAFFTCVRVLIDLYLYSNHFKYSFFMFNFWKSIGLLDGEAMAVNILSASYVSDIVSKKDRLVYLSLIGSASAGISVVSPLVSSSVVAAFGDYQVLYLTAASYATFFLGVTIFLTESSSERSRTLSKSEHESRIAKRKAKRETTQHARSLWIKTYHILRLDFVLDVLHPLRFFYLSKTSTGSLVPRHNVLILLLIETFVLGTLIGASPVMVSYLLLSIGWGSVELNYYISMTSAVKLFSVVLIPRYFYKFLEQKCGFKQFTWSIDKIDLLNMNILALGVGFALIIPLCLVNGGTGFYLNGIIISLIQFASPTIQNSVLKYCDVKNSGQVFTAFVLLSQMFAIVIPPVFFWIYSKTLNSWPTFFLVIPVITCCISFVMLKFVKIVDDPKILHLSDEEE</sequence>
<evidence type="ECO:0000256" key="4">
    <source>
        <dbReference type="ARBA" id="ARBA00023136"/>
    </source>
</evidence>
<name>A0A1E5RVR3_9ASCO</name>
<dbReference type="Gene3D" id="1.20.1250.20">
    <property type="entry name" value="MFS general substrate transporter like domains"/>
    <property type="match status" value="1"/>
</dbReference>